<dbReference type="Proteomes" id="UP000663860">
    <property type="component" value="Unassembled WGS sequence"/>
</dbReference>
<gene>
    <name evidence="2" type="ORF">IZO911_LOCUS32210</name>
    <name evidence="3" type="ORF">KXQ929_LOCUS11208</name>
</gene>
<feature type="transmembrane region" description="Helical" evidence="1">
    <location>
        <begin position="20"/>
        <end position="45"/>
    </location>
</feature>
<reference evidence="2" key="1">
    <citation type="submission" date="2021-02" db="EMBL/GenBank/DDBJ databases">
        <authorList>
            <person name="Nowell W R."/>
        </authorList>
    </citation>
    <scope>NUCLEOTIDE SEQUENCE</scope>
</reference>
<feature type="transmembrane region" description="Helical" evidence="1">
    <location>
        <begin position="57"/>
        <end position="77"/>
    </location>
</feature>
<comment type="caution">
    <text evidence="2">The sequence shown here is derived from an EMBL/GenBank/DDBJ whole genome shotgun (WGS) entry which is preliminary data.</text>
</comment>
<evidence type="ECO:0000256" key="1">
    <source>
        <dbReference type="SAM" id="Phobius"/>
    </source>
</evidence>
<sequence length="333" mass="39407">MTNSSETAFENTEIYWPRTLRFWLLLIFDIPSIICSLFVLYHLLINRASRHALHNHTVIVLLSIALCFQLTDIPWYLDFIRKGSVRPQIQARCLIWWLVNLGFYNTVSLILAWTSIERHILVFHDQWTSTRKKRFFVHYLPLIVLILYSTTYYTIVIFFPPCKHDYKYKLPVCAASPCHLFHPVLGVWEMGVHGCLSTIIVTFFSIALLLRVIHHKRRRHRVFRWKVYRKMIIQLLSISALYLLLNFPIMLFSVARFLGLPNHVGVQAQQITFFLTYWVMFLLPFVILSSLPGLRNKLYMIGLLKRQRRSTVTITMRRIINIQKNPLHCAYIG</sequence>
<accession>A0A815B914</accession>
<feature type="transmembrane region" description="Helical" evidence="1">
    <location>
        <begin position="89"/>
        <end position="114"/>
    </location>
</feature>
<proteinExistence type="predicted"/>
<dbReference type="AlphaFoldDB" id="A0A815B914"/>
<dbReference type="Proteomes" id="UP000663868">
    <property type="component" value="Unassembled WGS sequence"/>
</dbReference>
<dbReference type="EMBL" id="CAJNOE010000550">
    <property type="protein sequence ID" value="CAF1266994.1"/>
    <property type="molecule type" value="Genomic_DNA"/>
</dbReference>
<organism evidence="2 4">
    <name type="scientific">Adineta steineri</name>
    <dbReference type="NCBI Taxonomy" id="433720"/>
    <lineage>
        <taxon>Eukaryota</taxon>
        <taxon>Metazoa</taxon>
        <taxon>Spiralia</taxon>
        <taxon>Gnathifera</taxon>
        <taxon>Rotifera</taxon>
        <taxon>Eurotatoria</taxon>
        <taxon>Bdelloidea</taxon>
        <taxon>Adinetida</taxon>
        <taxon>Adinetidae</taxon>
        <taxon>Adineta</taxon>
    </lineage>
</organism>
<dbReference type="SUPFAM" id="SSF81321">
    <property type="entry name" value="Family A G protein-coupled receptor-like"/>
    <property type="match status" value="1"/>
</dbReference>
<feature type="transmembrane region" description="Helical" evidence="1">
    <location>
        <begin position="275"/>
        <end position="294"/>
    </location>
</feature>
<keyword evidence="1" id="KW-0472">Membrane</keyword>
<name>A0A815B914_9BILA</name>
<protein>
    <recommendedName>
        <fullName evidence="5">G-protein coupled receptors family 1 profile domain-containing protein</fullName>
    </recommendedName>
</protein>
<feature type="transmembrane region" description="Helical" evidence="1">
    <location>
        <begin position="135"/>
        <end position="159"/>
    </location>
</feature>
<evidence type="ECO:0008006" key="5">
    <source>
        <dbReference type="Google" id="ProtNLM"/>
    </source>
</evidence>
<feature type="transmembrane region" description="Helical" evidence="1">
    <location>
        <begin position="231"/>
        <end position="255"/>
    </location>
</feature>
<dbReference type="EMBL" id="CAJOBB010000547">
    <property type="protein sequence ID" value="CAF3703345.1"/>
    <property type="molecule type" value="Genomic_DNA"/>
</dbReference>
<feature type="transmembrane region" description="Helical" evidence="1">
    <location>
        <begin position="190"/>
        <end position="210"/>
    </location>
</feature>
<evidence type="ECO:0000313" key="3">
    <source>
        <dbReference type="EMBL" id="CAF3703345.1"/>
    </source>
</evidence>
<dbReference type="Gene3D" id="1.20.1070.10">
    <property type="entry name" value="Rhodopsin 7-helix transmembrane proteins"/>
    <property type="match status" value="1"/>
</dbReference>
<keyword evidence="1" id="KW-1133">Transmembrane helix</keyword>
<dbReference type="CDD" id="cd00637">
    <property type="entry name" value="7tm_classA_rhodopsin-like"/>
    <property type="match status" value="1"/>
</dbReference>
<keyword evidence="1" id="KW-0812">Transmembrane</keyword>
<evidence type="ECO:0000313" key="2">
    <source>
        <dbReference type="EMBL" id="CAF1266994.1"/>
    </source>
</evidence>
<evidence type="ECO:0000313" key="4">
    <source>
        <dbReference type="Proteomes" id="UP000663860"/>
    </source>
</evidence>